<protein>
    <submittedName>
        <fullName evidence="1">Uncharacterized protein</fullName>
    </submittedName>
</protein>
<name>A0ABY9XVY9_9FLAO</name>
<organism evidence="1 2">
    <name type="scientific">Thalassobellus suaedae</name>
    <dbReference type="NCBI Taxonomy" id="3074124"/>
    <lineage>
        <taxon>Bacteria</taxon>
        <taxon>Pseudomonadati</taxon>
        <taxon>Bacteroidota</taxon>
        <taxon>Flavobacteriia</taxon>
        <taxon>Flavobacteriales</taxon>
        <taxon>Flavobacteriaceae</taxon>
        <taxon>Thalassobellus</taxon>
    </lineage>
</organism>
<gene>
    <name evidence="1" type="ORF">RHP51_04225</name>
</gene>
<sequence>MVITDKASADSIAKIAWDVGRDSITSTGGIYKFVGIDKSNFYNVADITSKNINGINLESFGITKKSTEKILKNVSTIGEYFTALETFSIELSAKSDLFLKNKIIPKVWILLPGDDAIEIDRTVKSLTQGLKNRIDIERFIATLDDASNKSAYLNDWRARRDKAAFLMRLLDVRILPIYPNLSLASVRAFGENSIKTSLIKKEERKKTATQVIKKSSLFKLLFEDYSSSESSPSKTTDAMAYDYLRLQKLADSQDKLLNKALGDAFIETLDEENIKAFVYIEQQQLEGFTLKPDVQIRLNQKDVICLEPTWRSTGREIPGELSKKQNSLTLGHIQQYVLNKAMEYVKELGY</sequence>
<evidence type="ECO:0000313" key="2">
    <source>
        <dbReference type="Proteomes" id="UP001302806"/>
    </source>
</evidence>
<reference evidence="1 2" key="1">
    <citation type="submission" date="2023-09" db="EMBL/GenBank/DDBJ databases">
        <title>Thalassobella suaedae gen. nov., sp. nov., a marine bacterium of the family Flavobacteriaceae isolated from a halophyte Suaeda japonica.</title>
        <authorList>
            <person name="Lee S.Y."/>
            <person name="Hwang C.Y."/>
        </authorList>
    </citation>
    <scope>NUCLEOTIDE SEQUENCE [LARGE SCALE GENOMIC DNA]</scope>
    <source>
        <strain evidence="1 2">HL-DH14</strain>
    </source>
</reference>
<dbReference type="RefSeq" id="WP_415866281.1">
    <property type="nucleotide sequence ID" value="NZ_CP134537.1"/>
</dbReference>
<accession>A0ABY9XVY9</accession>
<proteinExistence type="predicted"/>
<evidence type="ECO:0000313" key="1">
    <source>
        <dbReference type="EMBL" id="WNH09920.1"/>
    </source>
</evidence>
<dbReference type="EMBL" id="CP134537">
    <property type="protein sequence ID" value="WNH09920.1"/>
    <property type="molecule type" value="Genomic_DNA"/>
</dbReference>
<dbReference type="Proteomes" id="UP001302806">
    <property type="component" value="Chromosome"/>
</dbReference>